<dbReference type="CDD" id="cd08252">
    <property type="entry name" value="AL_MDR"/>
    <property type="match status" value="1"/>
</dbReference>
<comment type="caution">
    <text evidence="4">The sequence shown here is derived from an EMBL/GenBank/DDBJ whole genome shotgun (WGS) entry which is preliminary data.</text>
</comment>
<dbReference type="EMBL" id="MCRI01000012">
    <property type="protein sequence ID" value="ODN66875.1"/>
    <property type="molecule type" value="Genomic_DNA"/>
</dbReference>
<protein>
    <recommendedName>
        <fullName evidence="2">Zinc-type alcohol dehydrogenase-like protein</fullName>
    </recommendedName>
</protein>
<dbReference type="RefSeq" id="WP_069295896.1">
    <property type="nucleotide sequence ID" value="NZ_MCRI01000012.1"/>
</dbReference>
<keyword evidence="2" id="KW-0560">Oxidoreductase</keyword>
<evidence type="ECO:0000313" key="5">
    <source>
        <dbReference type="Proteomes" id="UP000094379"/>
    </source>
</evidence>
<accession>A0A1E3GSG6</accession>
<evidence type="ECO:0000256" key="2">
    <source>
        <dbReference type="RuleBase" id="RU364000"/>
    </source>
</evidence>
<dbReference type="InterPro" id="IPR011032">
    <property type="entry name" value="GroES-like_sf"/>
</dbReference>
<keyword evidence="2" id="KW-0862">Zinc</keyword>
<name>A0A1E3GSG6_9GAMM</name>
<evidence type="ECO:0000256" key="1">
    <source>
        <dbReference type="ARBA" id="ARBA00010371"/>
    </source>
</evidence>
<dbReference type="Pfam" id="PF08240">
    <property type="entry name" value="ADH_N"/>
    <property type="match status" value="1"/>
</dbReference>
<dbReference type="InterPro" id="IPR013154">
    <property type="entry name" value="ADH-like_N"/>
</dbReference>
<organism evidence="4 5">
    <name type="scientific">Methylophaga muralis</name>
    <dbReference type="NCBI Taxonomy" id="291169"/>
    <lineage>
        <taxon>Bacteria</taxon>
        <taxon>Pseudomonadati</taxon>
        <taxon>Pseudomonadota</taxon>
        <taxon>Gammaproteobacteria</taxon>
        <taxon>Thiotrichales</taxon>
        <taxon>Piscirickettsiaceae</taxon>
        <taxon>Methylophaga</taxon>
    </lineage>
</organism>
<dbReference type="Gene3D" id="3.90.180.10">
    <property type="entry name" value="Medium-chain alcohol dehydrogenases, catalytic domain"/>
    <property type="match status" value="1"/>
</dbReference>
<dbReference type="AlphaFoldDB" id="A0A1E3GSG6"/>
<keyword evidence="5" id="KW-1185">Reference proteome</keyword>
<dbReference type="PATRIC" id="fig|291169.3.peg.1431"/>
<reference evidence="4 5" key="1">
    <citation type="submission" date="2016-07" db="EMBL/GenBank/DDBJ databases">
        <title>Draft Genome Sequence of Methylophaga muralis Bur 1.</title>
        <authorList>
            <person name="Vasilenko O.V."/>
            <person name="Doronina N.V."/>
            <person name="Shmareva M.N."/>
            <person name="Tarlachkov S.V."/>
            <person name="Mustakhimov I."/>
            <person name="Trotsenko Y.A."/>
        </authorList>
    </citation>
    <scope>NUCLEOTIDE SEQUENCE [LARGE SCALE GENOMIC DNA]</scope>
    <source>
        <strain evidence="4 5">Bur 1</strain>
    </source>
</reference>
<evidence type="ECO:0000259" key="3">
    <source>
        <dbReference type="SMART" id="SM00829"/>
    </source>
</evidence>
<gene>
    <name evidence="4" type="ORF">A9E74_01425</name>
</gene>
<dbReference type="PROSITE" id="PS01162">
    <property type="entry name" value="QOR_ZETA_CRYSTAL"/>
    <property type="match status" value="1"/>
</dbReference>
<dbReference type="InterPro" id="IPR052585">
    <property type="entry name" value="Lipid_raft_assoc_Zn_ADH"/>
</dbReference>
<sequence>MQALKFQNAQTMAQIISQPTPKASGYDVLVAVEAVAVNPVDLKVKSTIQPDSEGKIIGFDASGTIVEIGDQCQGFQVGDKVFYAGDIGREGCYATHQLVDSRIIAKAPSNLEMHQAAALALTSLTAWESLFDRLKIDAVKDENKTLLIIGGAGGVGSMAIQLVKQLTKLNVVATASRPESKQWCETLGADAVVSHQGSLTSNYQQANLSAPDYILCLNDSDYYYPQMVELIAPQGMIALVVNFQQPVDLNLLKNKSAGLVWEFMFTRPRMQTNDIQQQGNILKQVAEMVELNQLRPIAQRHFDKLTPQTLEQAHDLLSQSQTLGKITLGPLSDA</sequence>
<proteinExistence type="inferred from homology"/>
<dbReference type="PANTHER" id="PTHR43482:SF1">
    <property type="entry name" value="PROTEIN AST1-RELATED"/>
    <property type="match status" value="1"/>
</dbReference>
<dbReference type="NCBIfam" id="TIGR02817">
    <property type="entry name" value="adh_fam_1"/>
    <property type="match status" value="1"/>
</dbReference>
<dbReference type="GO" id="GO:0016491">
    <property type="term" value="F:oxidoreductase activity"/>
    <property type="evidence" value="ECO:0007669"/>
    <property type="project" value="UniProtKB-KW"/>
</dbReference>
<dbReference type="STRING" id="291169.A9E74_01425"/>
<dbReference type="SUPFAM" id="SSF51735">
    <property type="entry name" value="NAD(P)-binding Rossmann-fold domains"/>
    <property type="match status" value="1"/>
</dbReference>
<evidence type="ECO:0000313" key="4">
    <source>
        <dbReference type="EMBL" id="ODN66875.1"/>
    </source>
</evidence>
<dbReference type="InterPro" id="IPR013149">
    <property type="entry name" value="ADH-like_C"/>
</dbReference>
<dbReference type="PANTHER" id="PTHR43482">
    <property type="entry name" value="PROTEIN AST1-RELATED"/>
    <property type="match status" value="1"/>
</dbReference>
<dbReference type="GO" id="GO:0008270">
    <property type="term" value="F:zinc ion binding"/>
    <property type="evidence" value="ECO:0007669"/>
    <property type="project" value="InterPro"/>
</dbReference>
<dbReference type="SUPFAM" id="SSF50129">
    <property type="entry name" value="GroES-like"/>
    <property type="match status" value="1"/>
</dbReference>
<feature type="domain" description="Enoyl reductase (ER)" evidence="3">
    <location>
        <begin position="10"/>
        <end position="328"/>
    </location>
</feature>
<dbReference type="Pfam" id="PF00107">
    <property type="entry name" value="ADH_zinc_N"/>
    <property type="match status" value="1"/>
</dbReference>
<dbReference type="Gene3D" id="3.40.50.720">
    <property type="entry name" value="NAD(P)-binding Rossmann-like Domain"/>
    <property type="match status" value="1"/>
</dbReference>
<comment type="similarity">
    <text evidence="1 2">Belongs to the zinc-containing alcohol dehydrogenase family. Quinone oxidoreductase subfamily.</text>
</comment>
<dbReference type="InterPro" id="IPR020843">
    <property type="entry name" value="ER"/>
</dbReference>
<dbReference type="InterPro" id="IPR014182">
    <property type="entry name" value="ADH_Zn_typ-1"/>
</dbReference>
<dbReference type="InterPro" id="IPR002364">
    <property type="entry name" value="Quin_OxRdtase/zeta-crystal_CS"/>
</dbReference>
<dbReference type="Proteomes" id="UP000094379">
    <property type="component" value="Unassembled WGS sequence"/>
</dbReference>
<keyword evidence="2" id="KW-0479">Metal-binding</keyword>
<dbReference type="SMART" id="SM00829">
    <property type="entry name" value="PKS_ER"/>
    <property type="match status" value="1"/>
</dbReference>
<dbReference type="InterPro" id="IPR036291">
    <property type="entry name" value="NAD(P)-bd_dom_sf"/>
</dbReference>